<dbReference type="GO" id="GO:0016787">
    <property type="term" value="F:hydrolase activity"/>
    <property type="evidence" value="ECO:0007669"/>
    <property type="project" value="UniProtKB-KW"/>
</dbReference>
<organism evidence="6 7">
    <name type="scientific">Hypothenemus hampei</name>
    <name type="common">Coffee berry borer</name>
    <dbReference type="NCBI Taxonomy" id="57062"/>
    <lineage>
        <taxon>Eukaryota</taxon>
        <taxon>Metazoa</taxon>
        <taxon>Ecdysozoa</taxon>
        <taxon>Arthropoda</taxon>
        <taxon>Hexapoda</taxon>
        <taxon>Insecta</taxon>
        <taxon>Pterygota</taxon>
        <taxon>Neoptera</taxon>
        <taxon>Endopterygota</taxon>
        <taxon>Coleoptera</taxon>
        <taxon>Polyphaga</taxon>
        <taxon>Cucujiformia</taxon>
        <taxon>Curculionidae</taxon>
        <taxon>Scolytinae</taxon>
        <taxon>Hypothenemus</taxon>
    </lineage>
</organism>
<dbReference type="PROSITE" id="PS51770">
    <property type="entry name" value="HOTDOG_ACOT"/>
    <property type="match status" value="2"/>
</dbReference>
<reference evidence="6 7" key="1">
    <citation type="submission" date="2024-05" db="EMBL/GenBank/DDBJ databases">
        <title>Genetic variation in Jamaican populations of the coffee berry borer (Hypothenemus hampei).</title>
        <authorList>
            <person name="Errbii M."/>
            <person name="Myrie A."/>
        </authorList>
    </citation>
    <scope>NUCLEOTIDE SEQUENCE [LARGE SCALE GENOMIC DNA]</scope>
    <source>
        <strain evidence="6">JA-Hopewell-2020-01-JO</strain>
        <tissue evidence="6">Whole body</tissue>
    </source>
</reference>
<evidence type="ECO:0000256" key="4">
    <source>
        <dbReference type="ARBA" id="ARBA00022946"/>
    </source>
</evidence>
<dbReference type="PANTHER" id="PTHR12655:SF0">
    <property type="entry name" value="ACYL-COENZYME A THIOESTERASE 9, MITOCHONDRIAL"/>
    <property type="match status" value="1"/>
</dbReference>
<feature type="domain" description="HotDog ACOT-type" evidence="5">
    <location>
        <begin position="320"/>
        <end position="432"/>
    </location>
</feature>
<comment type="caution">
    <text evidence="6">The sequence shown here is derived from an EMBL/GenBank/DDBJ whole genome shotgun (WGS) entry which is preliminary data.</text>
</comment>
<protein>
    <recommendedName>
        <fullName evidence="5">HotDog ACOT-type domain-containing protein</fullName>
    </recommendedName>
</protein>
<evidence type="ECO:0000256" key="2">
    <source>
        <dbReference type="ARBA" id="ARBA00022737"/>
    </source>
</evidence>
<dbReference type="EMBL" id="JBDJPC010000009">
    <property type="protein sequence ID" value="KAL1491501.1"/>
    <property type="molecule type" value="Genomic_DNA"/>
</dbReference>
<sequence length="468" mass="53825">MPFPLFRSSICFRCTFLLYGHSRLISTSVRKMSMLYDGLPLTGYQFARKDHFLPMRNESTASSEIQITLNELKLALAKEMGVDHPFKPYSKDREYLTKYLPKSQDEMPKRSMQDSYIAAIIPLSQDVALQEKYTTFLGSVRLGRLVEDMDIFTVIVARKHIVNPEAPPGNFPQTLVTVLVDRIDFTEYQPKPNKDIKISGHVSWASRSTLEVVVWLEQLDDGHWQRITRALFLLAARDPTNTYASVVNPIEPSNERERTILFGGEDRKKRRLEVVNAHVSKQMPIGPEQKILHNLYLRTTDPSDISMSKRILPPQCVWMSSTKVSNVILAQPEDRNLHNTVFGGFIMRKATELSWIASYMFCKYRPRTRSMSDISFKQPIAVNSLIHMHATVVYTHKNFIQTIVYAQVYNPMSGLTSTTNAFHFTLEAPDIVPEVFPITYYEAMLYVDGRRHFHKDLKETQGAFDSKL</sequence>
<dbReference type="SUPFAM" id="SSF54637">
    <property type="entry name" value="Thioesterase/thiol ester dehydrase-isomerase"/>
    <property type="match status" value="2"/>
</dbReference>
<proteinExistence type="inferred from homology"/>
<keyword evidence="3" id="KW-0378">Hydrolase</keyword>
<keyword evidence="7" id="KW-1185">Reference proteome</keyword>
<gene>
    <name evidence="6" type="ORF">ABEB36_012090</name>
</gene>
<name>A0ABD1EED0_HYPHA</name>
<comment type="similarity">
    <text evidence="1">Belongs to the acyl coenzyme A hydrolase family.</text>
</comment>
<feature type="domain" description="HotDog ACOT-type" evidence="5">
    <location>
        <begin position="118"/>
        <end position="240"/>
    </location>
</feature>
<dbReference type="PANTHER" id="PTHR12655">
    <property type="entry name" value="ACYL-COA THIOESTERASE"/>
    <property type="match status" value="1"/>
</dbReference>
<dbReference type="CDD" id="cd03442">
    <property type="entry name" value="BFIT_BACH"/>
    <property type="match status" value="2"/>
</dbReference>
<evidence type="ECO:0000259" key="5">
    <source>
        <dbReference type="PROSITE" id="PS51770"/>
    </source>
</evidence>
<keyword evidence="2" id="KW-0677">Repeat</keyword>
<accession>A0ABD1EED0</accession>
<evidence type="ECO:0000256" key="1">
    <source>
        <dbReference type="ARBA" id="ARBA00010458"/>
    </source>
</evidence>
<dbReference type="AlphaFoldDB" id="A0ABD1EED0"/>
<evidence type="ECO:0000313" key="6">
    <source>
        <dbReference type="EMBL" id="KAL1491501.1"/>
    </source>
</evidence>
<evidence type="ECO:0000256" key="3">
    <source>
        <dbReference type="ARBA" id="ARBA00022801"/>
    </source>
</evidence>
<dbReference type="FunFam" id="3.10.129.10:FF:000051">
    <property type="entry name" value="Acyl-coa thioesterase"/>
    <property type="match status" value="1"/>
</dbReference>
<dbReference type="InterPro" id="IPR029069">
    <property type="entry name" value="HotDog_dom_sf"/>
</dbReference>
<dbReference type="InterPro" id="IPR033120">
    <property type="entry name" value="HOTDOG_ACOT"/>
</dbReference>
<evidence type="ECO:0000313" key="7">
    <source>
        <dbReference type="Proteomes" id="UP001566132"/>
    </source>
</evidence>
<dbReference type="Proteomes" id="UP001566132">
    <property type="component" value="Unassembled WGS sequence"/>
</dbReference>
<keyword evidence="4" id="KW-0809">Transit peptide</keyword>
<dbReference type="FunFam" id="3.10.129.10:FF:000012">
    <property type="entry name" value="Acyl-coenzyme A thioesterase 9, mitochondrial"/>
    <property type="match status" value="1"/>
</dbReference>
<dbReference type="Gene3D" id="3.10.129.10">
    <property type="entry name" value="Hotdog Thioesterase"/>
    <property type="match status" value="2"/>
</dbReference>